<keyword evidence="4" id="KW-0812">Transmembrane</keyword>
<dbReference type="InterPro" id="IPR009057">
    <property type="entry name" value="Homeodomain-like_sf"/>
</dbReference>
<dbReference type="OrthoDB" id="5492415at2"/>
<feature type="transmembrane region" description="Helical" evidence="4">
    <location>
        <begin position="207"/>
        <end position="226"/>
    </location>
</feature>
<gene>
    <name evidence="6" type="ORF">FGM00_11545</name>
</gene>
<evidence type="ECO:0000256" key="1">
    <source>
        <dbReference type="ARBA" id="ARBA00023015"/>
    </source>
</evidence>
<feature type="domain" description="HTH araC/xylS-type" evidence="5">
    <location>
        <begin position="263"/>
        <end position="364"/>
    </location>
</feature>
<proteinExistence type="predicted"/>
<keyword evidence="4" id="KW-0472">Membrane</keyword>
<feature type="transmembrane region" description="Helical" evidence="4">
    <location>
        <begin position="68"/>
        <end position="87"/>
    </location>
</feature>
<keyword evidence="4" id="KW-1133">Transmembrane helix</keyword>
<feature type="transmembrane region" description="Helical" evidence="4">
    <location>
        <begin position="99"/>
        <end position="118"/>
    </location>
</feature>
<dbReference type="SUPFAM" id="SSF46689">
    <property type="entry name" value="Homeodomain-like"/>
    <property type="match status" value="1"/>
</dbReference>
<name>A0A5B7STP2_9FLAO</name>
<dbReference type="RefSeq" id="WP_138853054.1">
    <property type="nucleotide sequence ID" value="NZ_CP040710.1"/>
</dbReference>
<dbReference type="Proteomes" id="UP000310017">
    <property type="component" value="Chromosome"/>
</dbReference>
<evidence type="ECO:0000256" key="4">
    <source>
        <dbReference type="SAM" id="Phobius"/>
    </source>
</evidence>
<feature type="transmembrane region" description="Helical" evidence="4">
    <location>
        <begin position="31"/>
        <end position="48"/>
    </location>
</feature>
<dbReference type="SMART" id="SM00342">
    <property type="entry name" value="HTH_ARAC"/>
    <property type="match status" value="1"/>
</dbReference>
<dbReference type="EMBL" id="CP040710">
    <property type="protein sequence ID" value="QCX00709.1"/>
    <property type="molecule type" value="Genomic_DNA"/>
</dbReference>
<feature type="transmembrane region" description="Helical" evidence="4">
    <location>
        <begin position="138"/>
        <end position="162"/>
    </location>
</feature>
<evidence type="ECO:0000259" key="5">
    <source>
        <dbReference type="PROSITE" id="PS01124"/>
    </source>
</evidence>
<keyword evidence="2" id="KW-0238">DNA-binding</keyword>
<dbReference type="InterPro" id="IPR018060">
    <property type="entry name" value="HTH_AraC"/>
</dbReference>
<keyword evidence="1" id="KW-0805">Transcription regulation</keyword>
<evidence type="ECO:0000313" key="7">
    <source>
        <dbReference type="Proteomes" id="UP000310017"/>
    </source>
</evidence>
<dbReference type="Gene3D" id="1.10.10.60">
    <property type="entry name" value="Homeodomain-like"/>
    <property type="match status" value="2"/>
</dbReference>
<dbReference type="PROSITE" id="PS01124">
    <property type="entry name" value="HTH_ARAC_FAMILY_2"/>
    <property type="match status" value="1"/>
</dbReference>
<evidence type="ECO:0000256" key="2">
    <source>
        <dbReference type="ARBA" id="ARBA00023125"/>
    </source>
</evidence>
<keyword evidence="7" id="KW-1185">Reference proteome</keyword>
<reference evidence="6 7" key="1">
    <citation type="submission" date="2019-05" db="EMBL/GenBank/DDBJ databases">
        <title>Genome sequencing of F202Z8.</title>
        <authorList>
            <person name="Kwon Y.M."/>
        </authorList>
    </citation>
    <scope>NUCLEOTIDE SEQUENCE [LARGE SCALE GENOMIC DNA]</scope>
    <source>
        <strain evidence="6 7">F202Z8</strain>
    </source>
</reference>
<dbReference type="KEGG" id="asag:FGM00_11545"/>
<dbReference type="PANTHER" id="PTHR43280:SF29">
    <property type="entry name" value="ARAC-FAMILY TRANSCRIPTIONAL REGULATOR"/>
    <property type="match status" value="1"/>
</dbReference>
<dbReference type="Pfam" id="PF12833">
    <property type="entry name" value="HTH_18"/>
    <property type="match status" value="1"/>
</dbReference>
<dbReference type="GO" id="GO:0003700">
    <property type="term" value="F:DNA-binding transcription factor activity"/>
    <property type="evidence" value="ECO:0007669"/>
    <property type="project" value="InterPro"/>
</dbReference>
<keyword evidence="3" id="KW-0804">Transcription</keyword>
<accession>A0A5B7STP2</accession>
<feature type="transmembrane region" description="Helical" evidence="4">
    <location>
        <begin position="174"/>
        <end position="195"/>
    </location>
</feature>
<dbReference type="GO" id="GO:0043565">
    <property type="term" value="F:sequence-specific DNA binding"/>
    <property type="evidence" value="ECO:0007669"/>
    <property type="project" value="InterPro"/>
</dbReference>
<protein>
    <submittedName>
        <fullName evidence="6">AraC family transcriptional regulator</fullName>
    </submittedName>
</protein>
<evidence type="ECO:0000313" key="6">
    <source>
        <dbReference type="EMBL" id="QCX00709.1"/>
    </source>
</evidence>
<dbReference type="PANTHER" id="PTHR43280">
    <property type="entry name" value="ARAC-FAMILY TRANSCRIPTIONAL REGULATOR"/>
    <property type="match status" value="1"/>
</dbReference>
<organism evidence="6 7">
    <name type="scientific">Aggregatimonas sangjinii</name>
    <dbReference type="NCBI Taxonomy" id="2583587"/>
    <lineage>
        <taxon>Bacteria</taxon>
        <taxon>Pseudomonadati</taxon>
        <taxon>Bacteroidota</taxon>
        <taxon>Flavobacteriia</taxon>
        <taxon>Flavobacteriales</taxon>
        <taxon>Flavobacteriaceae</taxon>
        <taxon>Aggregatimonas</taxon>
    </lineage>
</organism>
<evidence type="ECO:0000256" key="3">
    <source>
        <dbReference type="ARBA" id="ARBA00023163"/>
    </source>
</evidence>
<sequence length="368" mass="43597">MNWVIVLFLFFVFLGVLLSILFLLKRKGNKFANRILALYTFLFAFEMLNNCLRWSQWLYTREFIHLDLTHFPLWTIYGPLLFIYVRNVLKGTHFRITDLLFLIPPFGIIALVSPFYLLDTTTKVEVVTAGRTWDYAIFPSYAIWLVIALMFFYALLTYFTFGQHRRLGFRENRWLKWFVASYSGFAFAFALYIFLVRFQLMDASYDYLVDIAIVFFIGMLAFFGFVQPEVFEGKSIEKILPFVKYRKTGLSDALSLEMKHKLIRIMETEKPYLNHELRLDDLSRLMNLSRNHTSQIVNEHFNLSFFDFINKYRVKDAKNLLMNNELNKLTTTQIAYDVGFNNRASFYKAFKKFTEYNPSAYLEQATGS</sequence>
<dbReference type="AlphaFoldDB" id="A0A5B7STP2"/>
<feature type="transmembrane region" description="Helical" evidence="4">
    <location>
        <begin position="6"/>
        <end position="24"/>
    </location>
</feature>